<feature type="domain" description="GGDEF" evidence="2">
    <location>
        <begin position="74"/>
        <end position="214"/>
    </location>
</feature>
<dbReference type="Pfam" id="PF00990">
    <property type="entry name" value="GGDEF"/>
    <property type="match status" value="1"/>
</dbReference>
<dbReference type="InterPro" id="IPR050469">
    <property type="entry name" value="Diguanylate_Cyclase"/>
</dbReference>
<dbReference type="Gene3D" id="3.30.70.270">
    <property type="match status" value="1"/>
</dbReference>
<dbReference type="CDD" id="cd01949">
    <property type="entry name" value="GGDEF"/>
    <property type="match status" value="1"/>
</dbReference>
<evidence type="ECO:0000313" key="3">
    <source>
        <dbReference type="EMBL" id="KKR12811.1"/>
    </source>
</evidence>
<dbReference type="PROSITE" id="PS50887">
    <property type="entry name" value="GGDEF"/>
    <property type="match status" value="1"/>
</dbReference>
<comment type="caution">
    <text evidence="3">The sequence shown here is derived from an EMBL/GenBank/DDBJ whole genome shotgun (WGS) entry which is preliminary data.</text>
</comment>
<evidence type="ECO:0000256" key="1">
    <source>
        <dbReference type="SAM" id="Coils"/>
    </source>
</evidence>
<dbReference type="PANTHER" id="PTHR45138">
    <property type="entry name" value="REGULATORY COMPONENTS OF SENSORY TRANSDUCTION SYSTEM"/>
    <property type="match status" value="1"/>
</dbReference>
<reference evidence="3 4" key="1">
    <citation type="journal article" date="2015" name="Nature">
        <title>rRNA introns, odd ribosomes, and small enigmatic genomes across a large radiation of phyla.</title>
        <authorList>
            <person name="Brown C.T."/>
            <person name="Hug L.A."/>
            <person name="Thomas B.C."/>
            <person name="Sharon I."/>
            <person name="Castelle C.J."/>
            <person name="Singh A."/>
            <person name="Wilkins M.J."/>
            <person name="Williams K.H."/>
            <person name="Banfield J.F."/>
        </authorList>
    </citation>
    <scope>NUCLEOTIDE SEQUENCE [LARGE SCALE GENOMIC DNA]</scope>
</reference>
<keyword evidence="1" id="KW-0175">Coiled coil</keyword>
<evidence type="ECO:0000259" key="2">
    <source>
        <dbReference type="PROSITE" id="PS50887"/>
    </source>
</evidence>
<dbReference type="InterPro" id="IPR000160">
    <property type="entry name" value="GGDEF_dom"/>
</dbReference>
<dbReference type="GO" id="GO:0052621">
    <property type="term" value="F:diguanylate cyclase activity"/>
    <property type="evidence" value="ECO:0007669"/>
    <property type="project" value="TreeGrafter"/>
</dbReference>
<dbReference type="PANTHER" id="PTHR45138:SF9">
    <property type="entry name" value="DIGUANYLATE CYCLASE DGCM-RELATED"/>
    <property type="match status" value="1"/>
</dbReference>
<feature type="coiled-coil region" evidence="1">
    <location>
        <begin position="5"/>
        <end position="32"/>
    </location>
</feature>
<dbReference type="EMBL" id="LBWR01000001">
    <property type="protein sequence ID" value="KKR12811.1"/>
    <property type="molecule type" value="Genomic_DNA"/>
</dbReference>
<accession>A0A0G0NJ08</accession>
<name>A0A0G0NJ08_9BACT</name>
<dbReference type="STRING" id="1619013.UT41_C0001G0355"/>
<protein>
    <submittedName>
        <fullName evidence="3">Signal transduction response regulator</fullName>
    </submittedName>
</protein>
<dbReference type="AlphaFoldDB" id="A0A0G0NJ08"/>
<organism evidence="3 4">
    <name type="scientific">Candidatus Wolfebacteria bacterium GW2011_GWC2_39_22</name>
    <dbReference type="NCBI Taxonomy" id="1619013"/>
    <lineage>
        <taxon>Bacteria</taxon>
        <taxon>Candidatus Wolfeibacteriota</taxon>
    </lineage>
</organism>
<dbReference type="Proteomes" id="UP000034665">
    <property type="component" value="Unassembled WGS sequence"/>
</dbReference>
<dbReference type="SMART" id="SM00267">
    <property type="entry name" value="GGDEF"/>
    <property type="match status" value="1"/>
</dbReference>
<dbReference type="NCBIfam" id="TIGR00254">
    <property type="entry name" value="GGDEF"/>
    <property type="match status" value="1"/>
</dbReference>
<gene>
    <name evidence="3" type="ORF">UT41_C0001G0355</name>
</gene>
<evidence type="ECO:0000313" key="4">
    <source>
        <dbReference type="Proteomes" id="UP000034665"/>
    </source>
</evidence>
<dbReference type="SUPFAM" id="SSF55073">
    <property type="entry name" value="Nucleotide cyclase"/>
    <property type="match status" value="1"/>
</dbReference>
<proteinExistence type="predicted"/>
<dbReference type="InterPro" id="IPR043128">
    <property type="entry name" value="Rev_trsase/Diguanyl_cyclase"/>
</dbReference>
<dbReference type="InterPro" id="IPR029787">
    <property type="entry name" value="Nucleotide_cyclase"/>
</dbReference>
<sequence length="217" mass="24812">MIQRVEQLEAKVKALKKEISGCKKELTRLQKTAEFDFLTGVYNRHGFMRESERFIREMEAERKHQGRRQTPLVSRISIIFIDVDNLKRVNDTLGHKEGDRYLLLIARVLTRSVRSTIDIVGRWGGDEFVIALINATDAEALRVAEKLKRRIGKIPLYKKMDSDFVCSASFGLISTDGTHQHPNYGLHELIEKADKAMYEAKTTEGKGVIVSFSEITE</sequence>